<feature type="region of interest" description="Disordered" evidence="1">
    <location>
        <begin position="81"/>
        <end position="103"/>
    </location>
</feature>
<sequence length="679" mass="74318">MEKRDAETTSFAPLAAEQRGAGGKFRKPPSWRPPATPYARPPQNQEQRGRWLSKLVDPAFRLIAGGATLIFPSFFSKSQSVNALPSPSGRDDDSHTEVEQSASGDDVNFTWNVMFSQDEINHLMEIIKSKAVDLPDVEQENKCLSTTVGDLRGSTVALEFSWKSAEEKQEDLNRAIGETSKIKERKYSSAISVDARKPANALKIQGPLKKIMKIRIELFGKPQPLFCSQNISTSKIKAQLQDDVGTSPVEIARAYMENRTSEVGFGTNSFVSKDEGTIPSSDELALKPFIPSPVPKSSPCWPGALVQDQRGYITPQSQRGRFGLHNFPRTPYSRTIYSKTKSKLIQLQSNSDRRPNMMATPFQQAQTPFGQVNSRGNALNDGQGSVGPIRRLRHKVIAETPRGSDYFHTSFNSPQVENLSISEGLFSTPKTNLENGGKISSAKFQSVSSQPQSSEVSVPTAPAHSSLVARKILEHLERNPPTPKDKSAELRLATSWKKPLSSDLANIMPNKRNSPTQWGVSKMKVATASTDGDYAGHSQDFRKLRDSQHLSAHEDVSNSKVLPNAAGSEVFSFQKKLPPQSSGTKPVLPSINIDKPNQRWTFSSDNSSGFTFPVSASSGVSSEPPTPSIMPSSSSIGLHQQNEGSSIPSYKFGSRGSTPALVFSFPSTSSVPHMMMYLT</sequence>
<keyword evidence="3" id="KW-1185">Reference proteome</keyword>
<gene>
    <name evidence="2" type="ORF">GH714_015867</name>
</gene>
<feature type="region of interest" description="Disordered" evidence="1">
    <location>
        <begin position="443"/>
        <end position="462"/>
    </location>
</feature>
<feature type="region of interest" description="Disordered" evidence="1">
    <location>
        <begin position="1"/>
        <end position="48"/>
    </location>
</feature>
<dbReference type="PANTHER" id="PTHR33416:SF18">
    <property type="entry name" value="NUCLEOPORIN-LIKE PROTEIN"/>
    <property type="match status" value="1"/>
</dbReference>
<organism evidence="2 3">
    <name type="scientific">Hevea brasiliensis</name>
    <name type="common">Para rubber tree</name>
    <name type="synonym">Siphonia brasiliensis</name>
    <dbReference type="NCBI Taxonomy" id="3981"/>
    <lineage>
        <taxon>Eukaryota</taxon>
        <taxon>Viridiplantae</taxon>
        <taxon>Streptophyta</taxon>
        <taxon>Embryophyta</taxon>
        <taxon>Tracheophyta</taxon>
        <taxon>Spermatophyta</taxon>
        <taxon>Magnoliopsida</taxon>
        <taxon>eudicotyledons</taxon>
        <taxon>Gunneridae</taxon>
        <taxon>Pentapetalae</taxon>
        <taxon>rosids</taxon>
        <taxon>fabids</taxon>
        <taxon>Malpighiales</taxon>
        <taxon>Euphorbiaceae</taxon>
        <taxon>Crotonoideae</taxon>
        <taxon>Micrandreae</taxon>
        <taxon>Hevea</taxon>
    </lineage>
</organism>
<name>A0A6A6MCK1_HEVBR</name>
<feature type="compositionally biased region" description="Low complexity" evidence="1">
    <location>
        <begin position="445"/>
        <end position="459"/>
    </location>
</feature>
<evidence type="ECO:0000256" key="1">
    <source>
        <dbReference type="SAM" id="MobiDB-lite"/>
    </source>
</evidence>
<dbReference type="EMBL" id="JAAGAX010000006">
    <property type="protein sequence ID" value="KAF2310637.1"/>
    <property type="molecule type" value="Genomic_DNA"/>
</dbReference>
<proteinExistence type="predicted"/>
<reference evidence="2 3" key="1">
    <citation type="journal article" date="2020" name="Mol. Plant">
        <title>The Chromosome-Based Rubber Tree Genome Provides New Insights into Spurge Genome Evolution and Rubber Biosynthesis.</title>
        <authorList>
            <person name="Liu J."/>
            <person name="Shi C."/>
            <person name="Shi C.C."/>
            <person name="Li W."/>
            <person name="Zhang Q.J."/>
            <person name="Zhang Y."/>
            <person name="Li K."/>
            <person name="Lu H.F."/>
            <person name="Shi C."/>
            <person name="Zhu S.T."/>
            <person name="Xiao Z.Y."/>
            <person name="Nan H."/>
            <person name="Yue Y."/>
            <person name="Zhu X.G."/>
            <person name="Wu Y."/>
            <person name="Hong X.N."/>
            <person name="Fan G.Y."/>
            <person name="Tong Y."/>
            <person name="Zhang D."/>
            <person name="Mao C.L."/>
            <person name="Liu Y.L."/>
            <person name="Hao S.J."/>
            <person name="Liu W.Q."/>
            <person name="Lv M.Q."/>
            <person name="Zhang H.B."/>
            <person name="Liu Y."/>
            <person name="Hu-Tang G.R."/>
            <person name="Wang J.P."/>
            <person name="Wang J.H."/>
            <person name="Sun Y.H."/>
            <person name="Ni S.B."/>
            <person name="Chen W.B."/>
            <person name="Zhang X.C."/>
            <person name="Jiao Y.N."/>
            <person name="Eichler E.E."/>
            <person name="Li G.H."/>
            <person name="Liu X."/>
            <person name="Gao L.Z."/>
        </authorList>
    </citation>
    <scope>NUCLEOTIDE SEQUENCE [LARGE SCALE GENOMIC DNA]</scope>
    <source>
        <strain evidence="3">cv. GT1</strain>
        <tissue evidence="2">Leaf</tissue>
    </source>
</reference>
<feature type="region of interest" description="Disordered" evidence="1">
    <location>
        <begin position="615"/>
        <end position="651"/>
    </location>
</feature>
<feature type="compositionally biased region" description="Polar residues" evidence="1">
    <location>
        <begin position="636"/>
        <end position="648"/>
    </location>
</feature>
<evidence type="ECO:0000313" key="3">
    <source>
        <dbReference type="Proteomes" id="UP000467840"/>
    </source>
</evidence>
<dbReference type="GO" id="GO:0005635">
    <property type="term" value="C:nuclear envelope"/>
    <property type="evidence" value="ECO:0007669"/>
    <property type="project" value="TreeGrafter"/>
</dbReference>
<evidence type="ECO:0000313" key="2">
    <source>
        <dbReference type="EMBL" id="KAF2310637.1"/>
    </source>
</evidence>
<feature type="compositionally biased region" description="Pro residues" evidence="1">
    <location>
        <begin position="30"/>
        <end position="40"/>
    </location>
</feature>
<comment type="caution">
    <text evidence="2">The sequence shown here is derived from an EMBL/GenBank/DDBJ whole genome shotgun (WGS) entry which is preliminary data.</text>
</comment>
<accession>A0A6A6MCK1</accession>
<dbReference type="AlphaFoldDB" id="A0A6A6MCK1"/>
<dbReference type="Proteomes" id="UP000467840">
    <property type="component" value="Chromosome 14"/>
</dbReference>
<dbReference type="PANTHER" id="PTHR33416">
    <property type="entry name" value="NUCLEAR PORE COMPLEX PROTEIN NUP1"/>
    <property type="match status" value="1"/>
</dbReference>
<dbReference type="GO" id="GO:0071763">
    <property type="term" value="P:nuclear membrane organization"/>
    <property type="evidence" value="ECO:0007669"/>
    <property type="project" value="TreeGrafter"/>
</dbReference>
<feature type="compositionally biased region" description="Basic and acidic residues" evidence="1">
    <location>
        <begin position="89"/>
        <end position="98"/>
    </location>
</feature>
<protein>
    <submittedName>
        <fullName evidence="2">Uncharacterized protein</fullName>
    </submittedName>
</protein>